<evidence type="ECO:0008006" key="3">
    <source>
        <dbReference type="Google" id="ProtNLM"/>
    </source>
</evidence>
<evidence type="ECO:0000313" key="1">
    <source>
        <dbReference type="EMBL" id="MTE26873.1"/>
    </source>
</evidence>
<dbReference type="Proteomes" id="UP000447545">
    <property type="component" value="Unassembled WGS sequence"/>
</dbReference>
<gene>
    <name evidence="1" type="ORF">F1003_08020</name>
</gene>
<proteinExistence type="predicted"/>
<dbReference type="EMBL" id="WJYA01000005">
    <property type="protein sequence ID" value="MTE26873.1"/>
    <property type="molecule type" value="Genomic_DNA"/>
</dbReference>
<comment type="caution">
    <text evidence="1">The sequence shown here is derived from an EMBL/GenBank/DDBJ whole genome shotgun (WGS) entry which is preliminary data.</text>
</comment>
<dbReference type="AlphaFoldDB" id="A0A7K1GCI9"/>
<name>A0A7K1GCI9_9FLAO</name>
<keyword evidence="2" id="KW-1185">Reference proteome</keyword>
<dbReference type="RefSeq" id="WP_155088755.1">
    <property type="nucleotide sequence ID" value="NZ_WJYA01000005.1"/>
</dbReference>
<reference evidence="1 2" key="1">
    <citation type="submission" date="2019-11" db="EMBL/GenBank/DDBJ databases">
        <title>Winogradskyella ouciana sp. nov., isolated from the hadal seawater of the Mariana Trench.</title>
        <authorList>
            <person name="Liu R."/>
        </authorList>
    </citation>
    <scope>NUCLEOTIDE SEQUENCE [LARGE SCALE GENOMIC DNA]</scope>
    <source>
        <strain evidence="1 2">ZXX205</strain>
    </source>
</reference>
<protein>
    <recommendedName>
        <fullName evidence="3">MetA-pathway of phenol degradation</fullName>
    </recommendedName>
</protein>
<accession>A0A7K1GCI9</accession>
<evidence type="ECO:0000313" key="2">
    <source>
        <dbReference type="Proteomes" id="UP000447545"/>
    </source>
</evidence>
<organism evidence="1 2">
    <name type="scientific">Winogradskyella ouciana</name>
    <dbReference type="NCBI Taxonomy" id="2608631"/>
    <lineage>
        <taxon>Bacteria</taxon>
        <taxon>Pseudomonadati</taxon>
        <taxon>Bacteroidota</taxon>
        <taxon>Flavobacteriia</taxon>
        <taxon>Flavobacteriales</taxon>
        <taxon>Flavobacteriaceae</taxon>
        <taxon>Winogradskyella</taxon>
    </lineage>
</organism>
<sequence length="326" mass="36542">MMFRFLSVFIGLGFSQLIAGQTCCSGGIPLSNNIGLEFNEDDTLLLNISYDFNNLNTLKNNTETLDDNSRLRTTHSILINTGYAFLNKWSVEGLFTWVNQRRIISQFESENLDQTYGIGDAIVLIRYSLLKNTPKNWNLNIGAGVKIPLGSSTETNDQGITLNADLQPGSNAWDLVYLVGTSKTFDFRPTMTFSSRVVYRQTGENDSYFGNSSYKFGNEIQAFLNVSDQFLIKNTLVNPSLSFKYRNAEKDETQGFDIPNTGGDWVFIIPSFSVKLFQNISFNAAAELPLYSSPDGTQLTPTYRLTTGLLFKLFSKPEALTLNQEL</sequence>